<gene>
    <name evidence="11" type="ORF">BDN70DRAFT_810717</name>
</gene>
<reference evidence="11" key="1">
    <citation type="submission" date="2020-11" db="EMBL/GenBank/DDBJ databases">
        <authorList>
            <consortium name="DOE Joint Genome Institute"/>
            <person name="Ahrendt S."/>
            <person name="Riley R."/>
            <person name="Andreopoulos W."/>
            <person name="Labutti K."/>
            <person name="Pangilinan J."/>
            <person name="Ruiz-Duenas F.J."/>
            <person name="Barrasa J.M."/>
            <person name="Sanchez-Garcia M."/>
            <person name="Camarero S."/>
            <person name="Miyauchi S."/>
            <person name="Serrano A."/>
            <person name="Linde D."/>
            <person name="Babiker R."/>
            <person name="Drula E."/>
            <person name="Ayuso-Fernandez I."/>
            <person name="Pacheco R."/>
            <person name="Padilla G."/>
            <person name="Ferreira P."/>
            <person name="Barriuso J."/>
            <person name="Kellner H."/>
            <person name="Castanera R."/>
            <person name="Alfaro M."/>
            <person name="Ramirez L."/>
            <person name="Pisabarro A.G."/>
            <person name="Kuo A."/>
            <person name="Tritt A."/>
            <person name="Lipzen A."/>
            <person name="He G."/>
            <person name="Yan M."/>
            <person name="Ng V."/>
            <person name="Cullen D."/>
            <person name="Martin F."/>
            <person name="Rosso M.-N."/>
            <person name="Henrissat B."/>
            <person name="Hibbett D."/>
            <person name="Martinez A.T."/>
            <person name="Grigoriev I.V."/>
        </authorList>
    </citation>
    <scope>NUCLEOTIDE SEQUENCE</scope>
    <source>
        <strain evidence="11">CIRM-BRFM 674</strain>
    </source>
</reference>
<dbReference type="PRINTS" id="PR00899">
    <property type="entry name" value="GPCRSTE3"/>
</dbReference>
<keyword evidence="6" id="KW-0297">G-protein coupled receptor</keyword>
<dbReference type="AlphaFoldDB" id="A0A9P5YX70"/>
<keyword evidence="4 10" id="KW-0812">Transmembrane</keyword>
<dbReference type="CDD" id="cd14966">
    <property type="entry name" value="7tmD_STE3"/>
    <property type="match status" value="1"/>
</dbReference>
<dbReference type="OrthoDB" id="2874149at2759"/>
<dbReference type="Pfam" id="PF02076">
    <property type="entry name" value="STE3"/>
    <property type="match status" value="1"/>
</dbReference>
<comment type="subcellular location">
    <subcellularLocation>
        <location evidence="1">Membrane</location>
        <topology evidence="1">Multi-pass membrane protein</topology>
    </subcellularLocation>
</comment>
<evidence type="ECO:0000256" key="8">
    <source>
        <dbReference type="ARBA" id="ARBA00023170"/>
    </source>
</evidence>
<keyword evidence="3" id="KW-0589">Pheromone response</keyword>
<dbReference type="GO" id="GO:0005886">
    <property type="term" value="C:plasma membrane"/>
    <property type="evidence" value="ECO:0007669"/>
    <property type="project" value="TreeGrafter"/>
</dbReference>
<evidence type="ECO:0000256" key="6">
    <source>
        <dbReference type="ARBA" id="ARBA00023040"/>
    </source>
</evidence>
<feature type="transmembrane region" description="Helical" evidence="10">
    <location>
        <begin position="6"/>
        <end position="22"/>
    </location>
</feature>
<dbReference type="PANTHER" id="PTHR28097">
    <property type="entry name" value="PHEROMONE A FACTOR RECEPTOR"/>
    <property type="match status" value="1"/>
</dbReference>
<evidence type="ECO:0000313" key="11">
    <source>
        <dbReference type="EMBL" id="KAF9477438.1"/>
    </source>
</evidence>
<evidence type="ECO:0000313" key="12">
    <source>
        <dbReference type="Proteomes" id="UP000807469"/>
    </source>
</evidence>
<feature type="transmembrane region" description="Helical" evidence="10">
    <location>
        <begin position="34"/>
        <end position="52"/>
    </location>
</feature>
<dbReference type="GO" id="GO:0004933">
    <property type="term" value="F:mating-type a-factor pheromone receptor activity"/>
    <property type="evidence" value="ECO:0007669"/>
    <property type="project" value="InterPro"/>
</dbReference>
<dbReference type="PANTHER" id="PTHR28097:SF1">
    <property type="entry name" value="PHEROMONE A FACTOR RECEPTOR"/>
    <property type="match status" value="1"/>
</dbReference>
<evidence type="ECO:0000256" key="9">
    <source>
        <dbReference type="ARBA" id="ARBA00023224"/>
    </source>
</evidence>
<keyword evidence="8 11" id="KW-0675">Receptor</keyword>
<proteinExistence type="inferred from homology"/>
<evidence type="ECO:0000256" key="4">
    <source>
        <dbReference type="ARBA" id="ARBA00022692"/>
    </source>
</evidence>
<dbReference type="InterPro" id="IPR001546">
    <property type="entry name" value="GPCR_Pheromne_A_rcpt"/>
</dbReference>
<keyword evidence="12" id="KW-1185">Reference proteome</keyword>
<keyword evidence="5 10" id="KW-1133">Transmembrane helix</keyword>
<name>A0A9P5YX70_9AGAR</name>
<evidence type="ECO:0000256" key="7">
    <source>
        <dbReference type="ARBA" id="ARBA00023136"/>
    </source>
</evidence>
<evidence type="ECO:0000256" key="1">
    <source>
        <dbReference type="ARBA" id="ARBA00004141"/>
    </source>
</evidence>
<feature type="transmembrane region" description="Helical" evidence="10">
    <location>
        <begin position="109"/>
        <end position="130"/>
    </location>
</feature>
<dbReference type="PRINTS" id="PR00900">
    <property type="entry name" value="PHEROMONEAR"/>
</dbReference>
<evidence type="ECO:0000256" key="5">
    <source>
        <dbReference type="ARBA" id="ARBA00022989"/>
    </source>
</evidence>
<comment type="similarity">
    <text evidence="2">Belongs to the G-protein coupled receptor 4 family.</text>
</comment>
<keyword evidence="7 10" id="KW-0472">Membrane</keyword>
<feature type="transmembrane region" description="Helical" evidence="10">
    <location>
        <begin position="201"/>
        <end position="226"/>
    </location>
</feature>
<dbReference type="InterPro" id="IPR001499">
    <property type="entry name" value="GPCR_STE3"/>
</dbReference>
<dbReference type="EMBL" id="MU155261">
    <property type="protein sequence ID" value="KAF9477438.1"/>
    <property type="molecule type" value="Genomic_DNA"/>
</dbReference>
<dbReference type="Proteomes" id="UP000807469">
    <property type="component" value="Unassembled WGS sequence"/>
</dbReference>
<accession>A0A9P5YX70</accession>
<dbReference type="GO" id="GO:0000750">
    <property type="term" value="P:pheromone-dependent signal transduction involved in conjugation with cellular fusion"/>
    <property type="evidence" value="ECO:0007669"/>
    <property type="project" value="TreeGrafter"/>
</dbReference>
<organism evidence="11 12">
    <name type="scientific">Pholiota conissans</name>
    <dbReference type="NCBI Taxonomy" id="109636"/>
    <lineage>
        <taxon>Eukaryota</taxon>
        <taxon>Fungi</taxon>
        <taxon>Dikarya</taxon>
        <taxon>Basidiomycota</taxon>
        <taxon>Agaricomycotina</taxon>
        <taxon>Agaricomycetes</taxon>
        <taxon>Agaricomycetidae</taxon>
        <taxon>Agaricales</taxon>
        <taxon>Agaricineae</taxon>
        <taxon>Strophariaceae</taxon>
        <taxon>Pholiota</taxon>
    </lineage>
</organism>
<sequence>MHVELPIASFIAAAIVLVPLPWHWRARNVPTLSIIAWLFLSNVIYGVNAIIWANNVRIVVPVWCDITTKLQIGATISLPACCLCLCIHLERIASVRQVSSSHQDKRRRMLFDCCMCWGIPIIYMALHYIVQGHRFDIVETLGCRPAIYTSIQSVFIVWVPPLLIVVLTLIFAGLALHHFLERRITFARHLRDSNSALTVSVYFRLISMSIVQMVWGSVVIAVNVWFTCRTGLRPWISWADVHFNFSRVGLFPIAFLPPSTLSPLYFSWWTIPASSLLFFIFFAFGQDAMKEYRSCFVWIKKTIFRRKPTEFKRSLDTRYISFA</sequence>
<evidence type="ECO:0000256" key="2">
    <source>
        <dbReference type="ARBA" id="ARBA00011085"/>
    </source>
</evidence>
<evidence type="ECO:0000256" key="3">
    <source>
        <dbReference type="ARBA" id="ARBA00022507"/>
    </source>
</evidence>
<evidence type="ECO:0000256" key="10">
    <source>
        <dbReference type="SAM" id="Phobius"/>
    </source>
</evidence>
<keyword evidence="9" id="KW-0807">Transducer</keyword>
<comment type="caution">
    <text evidence="11">The sequence shown here is derived from an EMBL/GenBank/DDBJ whole genome shotgun (WGS) entry which is preliminary data.</text>
</comment>
<protein>
    <submittedName>
        <fullName evidence="11">Fungal pheromone STE3G-protein-coupled receptor</fullName>
    </submittedName>
</protein>
<feature type="transmembrane region" description="Helical" evidence="10">
    <location>
        <begin position="265"/>
        <end position="284"/>
    </location>
</feature>
<feature type="transmembrane region" description="Helical" evidence="10">
    <location>
        <begin position="155"/>
        <end position="180"/>
    </location>
</feature>